<protein>
    <submittedName>
        <fullName evidence="2">Glucokinase</fullName>
    </submittedName>
</protein>
<sequence length="300" mass="32480">MAVAVGVDIGGTKVACGRVDDNGQCLDYAELPSMPHDEEKMFLQVTECIREVWPTTGASQKPPVGIGVGVPGKVDAARGVAVMQNNLPWVNFPLRKRLRERFSVDVILDNDVCMAAYGEWIERGGEREETFVYFTVSTGIACCTIHKGEYLRGAGFAGEIGLVPFSGGDRLERKAAGPAIGGGGLSPREVMEAYRNGDTRVLQRVEDVLEEWARGVYALVSILDPHHLVLGGGVMNRNPFLLNEIRGKMDPLLLPVQKSVLNRLSLSRLGAKAGCVGAGLRMLNWSSDSGKGVSIWNQSR</sequence>
<dbReference type="SUPFAM" id="SSF53067">
    <property type="entry name" value="Actin-like ATPase domain"/>
    <property type="match status" value="1"/>
</dbReference>
<dbReference type="GO" id="GO:0016301">
    <property type="term" value="F:kinase activity"/>
    <property type="evidence" value="ECO:0007669"/>
    <property type="project" value="UniProtKB-KW"/>
</dbReference>
<dbReference type="CDD" id="cd23763">
    <property type="entry name" value="ASKHA_ATPase_ROK"/>
    <property type="match status" value="1"/>
</dbReference>
<keyword evidence="2" id="KW-0418">Kinase</keyword>
<dbReference type="AlphaFoldDB" id="A0A2T6C9B9"/>
<accession>A0A2T6C9B9</accession>
<dbReference type="Pfam" id="PF00480">
    <property type="entry name" value="ROK"/>
    <property type="match status" value="1"/>
</dbReference>
<keyword evidence="2" id="KW-0808">Transferase</keyword>
<dbReference type="EMBL" id="QBKR01000001">
    <property type="protein sequence ID" value="PTX64905.1"/>
    <property type="molecule type" value="Genomic_DNA"/>
</dbReference>
<reference evidence="2 3" key="1">
    <citation type="submission" date="2018-04" db="EMBL/GenBank/DDBJ databases">
        <title>Genomic Encyclopedia of Archaeal and Bacterial Type Strains, Phase II (KMG-II): from individual species to whole genera.</title>
        <authorList>
            <person name="Goeker M."/>
        </authorList>
    </citation>
    <scope>NUCLEOTIDE SEQUENCE [LARGE SCALE GENOMIC DNA]</scope>
    <source>
        <strain evidence="2 3">DSM 45787</strain>
    </source>
</reference>
<evidence type="ECO:0000313" key="2">
    <source>
        <dbReference type="EMBL" id="PTX64905.1"/>
    </source>
</evidence>
<proteinExistence type="inferred from homology"/>
<dbReference type="Proteomes" id="UP000244240">
    <property type="component" value="Unassembled WGS sequence"/>
</dbReference>
<dbReference type="InterPro" id="IPR000600">
    <property type="entry name" value="ROK"/>
</dbReference>
<dbReference type="Gene3D" id="3.30.420.40">
    <property type="match status" value="2"/>
</dbReference>
<dbReference type="InterPro" id="IPR043129">
    <property type="entry name" value="ATPase_NBD"/>
</dbReference>
<name>A0A2T6C9B9_9BACL</name>
<evidence type="ECO:0000256" key="1">
    <source>
        <dbReference type="ARBA" id="ARBA00006479"/>
    </source>
</evidence>
<dbReference type="PANTHER" id="PTHR18964">
    <property type="entry name" value="ROK (REPRESSOR, ORF, KINASE) FAMILY"/>
    <property type="match status" value="1"/>
</dbReference>
<comment type="similarity">
    <text evidence="1">Belongs to the ROK (NagC/XylR) family.</text>
</comment>
<keyword evidence="3" id="KW-1185">Reference proteome</keyword>
<dbReference type="RefSeq" id="WP_170109412.1">
    <property type="nucleotide sequence ID" value="NZ_QBKR01000001.1"/>
</dbReference>
<comment type="caution">
    <text evidence="2">The sequence shown here is derived from an EMBL/GenBank/DDBJ whole genome shotgun (WGS) entry which is preliminary data.</text>
</comment>
<evidence type="ECO:0000313" key="3">
    <source>
        <dbReference type="Proteomes" id="UP000244240"/>
    </source>
</evidence>
<gene>
    <name evidence="2" type="ORF">C8P63_101125</name>
</gene>
<dbReference type="PANTHER" id="PTHR18964:SF149">
    <property type="entry name" value="BIFUNCTIONAL UDP-N-ACETYLGLUCOSAMINE 2-EPIMERASE_N-ACETYLMANNOSAMINE KINASE"/>
    <property type="match status" value="1"/>
</dbReference>
<organism evidence="2 3">
    <name type="scientific">Melghirimyces profundicolus</name>
    <dbReference type="NCBI Taxonomy" id="1242148"/>
    <lineage>
        <taxon>Bacteria</taxon>
        <taxon>Bacillati</taxon>
        <taxon>Bacillota</taxon>
        <taxon>Bacilli</taxon>
        <taxon>Bacillales</taxon>
        <taxon>Thermoactinomycetaceae</taxon>
        <taxon>Melghirimyces</taxon>
    </lineage>
</organism>